<dbReference type="GO" id="GO:0003676">
    <property type="term" value="F:nucleic acid binding"/>
    <property type="evidence" value="ECO:0007669"/>
    <property type="project" value="InterPro"/>
</dbReference>
<dbReference type="Proteomes" id="UP000193144">
    <property type="component" value="Unassembled WGS sequence"/>
</dbReference>
<dbReference type="CDD" id="cd16620">
    <property type="entry name" value="vRING-HC-C4C4_RBBP6"/>
    <property type="match status" value="1"/>
</dbReference>
<keyword evidence="5" id="KW-0539">Nucleus</keyword>
<evidence type="ECO:0000256" key="7">
    <source>
        <dbReference type="SAM" id="MobiDB-lite"/>
    </source>
</evidence>
<name>A0A1Y2A0T5_9PLEO</name>
<accession>A0A1Y2A0T5</accession>
<dbReference type="InterPro" id="IPR001878">
    <property type="entry name" value="Znf_CCHC"/>
</dbReference>
<organism evidence="10 11">
    <name type="scientific">Clohesyomyces aquaticus</name>
    <dbReference type="NCBI Taxonomy" id="1231657"/>
    <lineage>
        <taxon>Eukaryota</taxon>
        <taxon>Fungi</taxon>
        <taxon>Dikarya</taxon>
        <taxon>Ascomycota</taxon>
        <taxon>Pezizomycotina</taxon>
        <taxon>Dothideomycetes</taxon>
        <taxon>Pleosporomycetidae</taxon>
        <taxon>Pleosporales</taxon>
        <taxon>Lindgomycetaceae</taxon>
        <taxon>Clohesyomyces</taxon>
    </lineage>
</organism>
<dbReference type="PANTHER" id="PTHR15439:SF0">
    <property type="entry name" value="CELL DIVISION CYCLE AND APOPTOSIS REGULATOR PROTEIN 1-RELATED"/>
    <property type="match status" value="1"/>
</dbReference>
<dbReference type="Pfam" id="PF08783">
    <property type="entry name" value="DWNN"/>
    <property type="match status" value="1"/>
</dbReference>
<comment type="caution">
    <text evidence="10">The sequence shown here is derived from an EMBL/GenBank/DDBJ whole genome shotgun (WGS) entry which is preliminary data.</text>
</comment>
<dbReference type="SMART" id="SM01180">
    <property type="entry name" value="DWNN"/>
    <property type="match status" value="1"/>
</dbReference>
<evidence type="ECO:0000313" key="11">
    <source>
        <dbReference type="Proteomes" id="UP000193144"/>
    </source>
</evidence>
<feature type="region of interest" description="Disordered" evidence="7">
    <location>
        <begin position="338"/>
        <end position="463"/>
    </location>
</feature>
<dbReference type="GO" id="GO:0061630">
    <property type="term" value="F:ubiquitin protein ligase activity"/>
    <property type="evidence" value="ECO:0007669"/>
    <property type="project" value="InterPro"/>
</dbReference>
<dbReference type="EMBL" id="MCFA01000021">
    <property type="protein sequence ID" value="ORY16020.1"/>
    <property type="molecule type" value="Genomic_DNA"/>
</dbReference>
<dbReference type="GO" id="GO:0016567">
    <property type="term" value="P:protein ubiquitination"/>
    <property type="evidence" value="ECO:0007669"/>
    <property type="project" value="InterPro"/>
</dbReference>
<dbReference type="PANTHER" id="PTHR15439">
    <property type="entry name" value="RETINOBLASTOMA-BINDING PROTEIN 6"/>
    <property type="match status" value="1"/>
</dbReference>
<feature type="region of interest" description="Disordered" evidence="7">
    <location>
        <begin position="604"/>
        <end position="668"/>
    </location>
</feature>
<keyword evidence="4" id="KW-0862">Zinc</keyword>
<dbReference type="GO" id="GO:0005634">
    <property type="term" value="C:nucleus"/>
    <property type="evidence" value="ECO:0007669"/>
    <property type="project" value="UniProtKB-SubCell"/>
</dbReference>
<dbReference type="InterPro" id="IPR013083">
    <property type="entry name" value="Znf_RING/FYVE/PHD"/>
</dbReference>
<dbReference type="Gene3D" id="3.10.20.90">
    <property type="entry name" value="Phosphatidylinositol 3-kinase Catalytic Subunit, Chain A, domain 1"/>
    <property type="match status" value="1"/>
</dbReference>
<dbReference type="Gene3D" id="4.10.60.10">
    <property type="entry name" value="Zinc finger, CCHC-type"/>
    <property type="match status" value="1"/>
</dbReference>
<feature type="compositionally biased region" description="Basic and acidic residues" evidence="7">
    <location>
        <begin position="631"/>
        <end position="641"/>
    </location>
</feature>
<dbReference type="InterPro" id="IPR036875">
    <property type="entry name" value="Znf_CCHC_sf"/>
</dbReference>
<feature type="domain" description="CCHC-type" evidence="8">
    <location>
        <begin position="168"/>
        <end position="182"/>
    </location>
</feature>
<dbReference type="GO" id="GO:0008270">
    <property type="term" value="F:zinc ion binding"/>
    <property type="evidence" value="ECO:0007669"/>
    <property type="project" value="UniProtKB-KW"/>
</dbReference>
<feature type="compositionally biased region" description="Low complexity" evidence="7">
    <location>
        <begin position="355"/>
        <end position="372"/>
    </location>
</feature>
<dbReference type="InterPro" id="IPR014891">
    <property type="entry name" value="DWNN_domain"/>
</dbReference>
<evidence type="ECO:0000259" key="8">
    <source>
        <dbReference type="PROSITE" id="PS50158"/>
    </source>
</evidence>
<evidence type="ECO:0000256" key="6">
    <source>
        <dbReference type="PROSITE-ProRule" id="PRU00047"/>
    </source>
</evidence>
<dbReference type="GO" id="GO:0006397">
    <property type="term" value="P:mRNA processing"/>
    <property type="evidence" value="ECO:0007669"/>
    <property type="project" value="InterPro"/>
</dbReference>
<evidence type="ECO:0000256" key="3">
    <source>
        <dbReference type="ARBA" id="ARBA00022771"/>
    </source>
</evidence>
<dbReference type="InterPro" id="IPR033489">
    <property type="entry name" value="RBBP6"/>
</dbReference>
<dbReference type="SUPFAM" id="SSF57850">
    <property type="entry name" value="RING/U-box"/>
    <property type="match status" value="1"/>
</dbReference>
<dbReference type="PROSITE" id="PS50158">
    <property type="entry name" value="ZF_CCHC"/>
    <property type="match status" value="1"/>
</dbReference>
<evidence type="ECO:0000256" key="1">
    <source>
        <dbReference type="ARBA" id="ARBA00004123"/>
    </source>
</evidence>
<feature type="domain" description="DWNN" evidence="9">
    <location>
        <begin position="5"/>
        <end position="79"/>
    </location>
</feature>
<evidence type="ECO:0000313" key="10">
    <source>
        <dbReference type="EMBL" id="ORY16020.1"/>
    </source>
</evidence>
<gene>
    <name evidence="10" type="ORF">BCR34DRAFT_145164</name>
</gene>
<dbReference type="GO" id="GO:0006511">
    <property type="term" value="P:ubiquitin-dependent protein catabolic process"/>
    <property type="evidence" value="ECO:0007669"/>
    <property type="project" value="TreeGrafter"/>
</dbReference>
<comment type="subcellular location">
    <subcellularLocation>
        <location evidence="1">Nucleus</location>
    </subcellularLocation>
</comment>
<keyword evidence="2" id="KW-0479">Metal-binding</keyword>
<dbReference type="STRING" id="1231657.A0A1Y2A0T5"/>
<keyword evidence="3 6" id="KW-0863">Zinc-finger</keyword>
<reference evidence="10 11" key="1">
    <citation type="submission" date="2016-07" db="EMBL/GenBank/DDBJ databases">
        <title>Pervasive Adenine N6-methylation of Active Genes in Fungi.</title>
        <authorList>
            <consortium name="DOE Joint Genome Institute"/>
            <person name="Mondo S.J."/>
            <person name="Dannebaum R.O."/>
            <person name="Kuo R.C."/>
            <person name="Labutti K."/>
            <person name="Haridas S."/>
            <person name="Kuo A."/>
            <person name="Salamov A."/>
            <person name="Ahrendt S.R."/>
            <person name="Lipzen A."/>
            <person name="Sullivan W."/>
            <person name="Andreopoulos W.B."/>
            <person name="Clum A."/>
            <person name="Lindquist E."/>
            <person name="Daum C."/>
            <person name="Ramamoorthy G.K."/>
            <person name="Gryganskyi A."/>
            <person name="Culley D."/>
            <person name="Magnuson J.K."/>
            <person name="James T.Y."/>
            <person name="O'Malley M.A."/>
            <person name="Stajich J.E."/>
            <person name="Spatafora J.W."/>
            <person name="Visel A."/>
            <person name="Grigoriev I.V."/>
        </authorList>
    </citation>
    <scope>NUCLEOTIDE SEQUENCE [LARGE SCALE GENOMIC DNA]</scope>
    <source>
        <strain evidence="10 11">CBS 115471</strain>
    </source>
</reference>
<dbReference type="Gene3D" id="3.30.40.10">
    <property type="entry name" value="Zinc/RING finger domain, C3HC4 (zinc finger)"/>
    <property type="match status" value="1"/>
</dbReference>
<keyword evidence="11" id="KW-1185">Reference proteome</keyword>
<evidence type="ECO:0000256" key="2">
    <source>
        <dbReference type="ARBA" id="ARBA00022723"/>
    </source>
</evidence>
<dbReference type="SUPFAM" id="SSF57756">
    <property type="entry name" value="Retrovirus zinc finger-like domains"/>
    <property type="match status" value="1"/>
</dbReference>
<sequence>MASSVFYKFKNSKEPERITFDGTGISVFELKREIITASGLGDGSDFDLHIYPEDSPKEEYNDDTTIISRSSTVIAVRRPAARGHGRAARYVSGRAPVRAIKKADHNKPVTSAAGGAGFSEADAEAAFLAESAQVWDQQKETLSHAKPVYRQKKPINVPTHEPPPGYLCYRCQKKGHWIQACPTNDDPDFKPVPRAKRTTGIPQSFLQKIAKPTEDELEDSRGIMLNAEGEYVKVMQDTRTWEKFQEKANASKAQAANADAANKEIRERGLECSIDKRMFVDPVKTPCCGTTYCHDCIENALAEADLTCPNCSTEGVLIDNLSPDEDMVEKIRTFRAEKAEEARKEQQVKEKAKAAAKPSSPSNNESVSVPPSTDETAKTSERNQAGSKSPKQASSGNRASSSDVKSPLTVAASTTKPAVTAGAGGNNSDTDTSSTSKKRKTPPTEIKPPTAPKAMRQKKELEAKQIPGPADVSSLLQSMGQQVAAVSNIPPIMPNMAMGMSMGMPANPMLGMAMPPNMHGMNPMNGGMNGYGNMNMNQWNGYPNQGFQNMYNNNMGGYNNMNGGYGNMGYGGGGMNGMNGMNGNMGAYGAGGGAWNQGGGQYGGHMGYQQNMPNSSAPFPNQQRTTFSEQPNDKDAYERKPLNPQRSQNRARRTRPVDQHFVNQSSQI</sequence>
<evidence type="ECO:0000256" key="5">
    <source>
        <dbReference type="ARBA" id="ARBA00023242"/>
    </source>
</evidence>
<dbReference type="PROSITE" id="PS51282">
    <property type="entry name" value="DWNN"/>
    <property type="match status" value="1"/>
</dbReference>
<proteinExistence type="predicted"/>
<dbReference type="SMART" id="SM00343">
    <property type="entry name" value="ZnF_C2HC"/>
    <property type="match status" value="1"/>
</dbReference>
<dbReference type="InterPro" id="IPR025829">
    <property type="entry name" value="Zn_knuckle_CX2CX3GHX4C"/>
</dbReference>
<dbReference type="OrthoDB" id="106784at2759"/>
<dbReference type="AlphaFoldDB" id="A0A1Y2A0T5"/>
<evidence type="ECO:0000259" key="9">
    <source>
        <dbReference type="PROSITE" id="PS51282"/>
    </source>
</evidence>
<feature type="compositionally biased region" description="Polar residues" evidence="7">
    <location>
        <begin position="613"/>
        <end position="630"/>
    </location>
</feature>
<feature type="compositionally biased region" description="Polar residues" evidence="7">
    <location>
        <begin position="382"/>
        <end position="404"/>
    </location>
</feature>
<dbReference type="Pfam" id="PF13696">
    <property type="entry name" value="zf-CCHC_2"/>
    <property type="match status" value="1"/>
</dbReference>
<feature type="compositionally biased region" description="Basic and acidic residues" evidence="7">
    <location>
        <begin position="338"/>
        <end position="353"/>
    </location>
</feature>
<protein>
    <submittedName>
        <fullName evidence="10">DWNN domain-domain-containing protein</fullName>
    </submittedName>
</protein>
<evidence type="ECO:0000256" key="4">
    <source>
        <dbReference type="ARBA" id="ARBA00022833"/>
    </source>
</evidence>